<sequence length="172" mass="18970">MEQMEDEMSTKVNLKNIGKRTDPEERPTPQTGERTQNQSDTSEYKLESHLETEESDQESQQPQQCEKSTSPLFSLRMYLKRPPSLDSNSSTVSLTSLSTNTGFLRHDSAAACLLQESSKSVLSSIPASGPTVQSPVSSEGSYTDWDCGLLASCKDASDCLELAMEVSEMCYH</sequence>
<dbReference type="EMBL" id="JBBPFD010000008">
    <property type="protein sequence ID" value="KAK7916367.1"/>
    <property type="molecule type" value="Genomic_DNA"/>
</dbReference>
<protein>
    <submittedName>
        <fullName evidence="2">Uncharacterized protein</fullName>
    </submittedName>
</protein>
<evidence type="ECO:0000256" key="1">
    <source>
        <dbReference type="SAM" id="MobiDB-lite"/>
    </source>
</evidence>
<organism evidence="2 3">
    <name type="scientific">Mugilogobius chulae</name>
    <name type="common">yellowstripe goby</name>
    <dbReference type="NCBI Taxonomy" id="88201"/>
    <lineage>
        <taxon>Eukaryota</taxon>
        <taxon>Metazoa</taxon>
        <taxon>Chordata</taxon>
        <taxon>Craniata</taxon>
        <taxon>Vertebrata</taxon>
        <taxon>Euteleostomi</taxon>
        <taxon>Actinopterygii</taxon>
        <taxon>Neopterygii</taxon>
        <taxon>Teleostei</taxon>
        <taxon>Neoteleostei</taxon>
        <taxon>Acanthomorphata</taxon>
        <taxon>Gobiaria</taxon>
        <taxon>Gobiiformes</taxon>
        <taxon>Gobioidei</taxon>
        <taxon>Gobiidae</taxon>
        <taxon>Gobionellinae</taxon>
        <taxon>Mugilogobius</taxon>
    </lineage>
</organism>
<feature type="region of interest" description="Disordered" evidence="1">
    <location>
        <begin position="1"/>
        <end position="73"/>
    </location>
</feature>
<feature type="compositionally biased region" description="Basic and acidic residues" evidence="1">
    <location>
        <begin position="42"/>
        <end position="52"/>
    </location>
</feature>
<evidence type="ECO:0000313" key="3">
    <source>
        <dbReference type="Proteomes" id="UP001460270"/>
    </source>
</evidence>
<keyword evidence="3" id="KW-1185">Reference proteome</keyword>
<evidence type="ECO:0000313" key="2">
    <source>
        <dbReference type="EMBL" id="KAK7916367.1"/>
    </source>
</evidence>
<proteinExistence type="predicted"/>
<comment type="caution">
    <text evidence="2">The sequence shown here is derived from an EMBL/GenBank/DDBJ whole genome shotgun (WGS) entry which is preliminary data.</text>
</comment>
<feature type="compositionally biased region" description="Low complexity" evidence="1">
    <location>
        <begin position="58"/>
        <end position="68"/>
    </location>
</feature>
<dbReference type="AlphaFoldDB" id="A0AAW0P804"/>
<dbReference type="Proteomes" id="UP001460270">
    <property type="component" value="Unassembled WGS sequence"/>
</dbReference>
<reference evidence="3" key="1">
    <citation type="submission" date="2024-04" db="EMBL/GenBank/DDBJ databases">
        <title>Salinicola lusitanus LLJ914,a marine bacterium isolated from the Okinawa Trough.</title>
        <authorList>
            <person name="Li J."/>
        </authorList>
    </citation>
    <scope>NUCLEOTIDE SEQUENCE [LARGE SCALE GENOMIC DNA]</scope>
</reference>
<accession>A0AAW0P804</accession>
<name>A0AAW0P804_9GOBI</name>
<feature type="compositionally biased region" description="Polar residues" evidence="1">
    <location>
        <begin position="28"/>
        <end position="41"/>
    </location>
</feature>
<gene>
    <name evidence="2" type="ORF">WMY93_012128</name>
</gene>